<dbReference type="InterPro" id="IPR016793">
    <property type="entry name" value="UCP021591"/>
</dbReference>
<evidence type="ECO:0000256" key="1">
    <source>
        <dbReference type="SAM" id="SignalP"/>
    </source>
</evidence>
<keyword evidence="1" id="KW-0732">Signal</keyword>
<protein>
    <recommendedName>
        <fullName evidence="4">Secreted protein</fullName>
    </recommendedName>
</protein>
<evidence type="ECO:0000313" key="2">
    <source>
        <dbReference type="EMBL" id="MDN4520544.1"/>
    </source>
</evidence>
<dbReference type="PIRSF" id="PIRSF021591">
    <property type="entry name" value="UCP021591"/>
    <property type="match status" value="1"/>
</dbReference>
<name>A0ABT8HIG4_MYCAO</name>
<accession>A0ABT8HIG4</accession>
<dbReference type="RefSeq" id="WP_105388659.1">
    <property type="nucleotide sequence ID" value="NZ_CP070380.1"/>
</dbReference>
<evidence type="ECO:0000313" key="3">
    <source>
        <dbReference type="Proteomes" id="UP001172687"/>
    </source>
</evidence>
<keyword evidence="3" id="KW-1185">Reference proteome</keyword>
<proteinExistence type="predicted"/>
<feature type="signal peptide" evidence="1">
    <location>
        <begin position="1"/>
        <end position="27"/>
    </location>
</feature>
<organism evidence="2 3">
    <name type="scientific">Mycolicibacterium austroafricanum</name>
    <name type="common">Mycobacterium austroafricanum</name>
    <dbReference type="NCBI Taxonomy" id="39687"/>
    <lineage>
        <taxon>Bacteria</taxon>
        <taxon>Bacillati</taxon>
        <taxon>Actinomycetota</taxon>
        <taxon>Actinomycetes</taxon>
        <taxon>Mycobacteriales</taxon>
        <taxon>Mycobacteriaceae</taxon>
        <taxon>Mycolicibacterium</taxon>
    </lineage>
</organism>
<evidence type="ECO:0008006" key="4">
    <source>
        <dbReference type="Google" id="ProtNLM"/>
    </source>
</evidence>
<comment type="caution">
    <text evidence="2">The sequence shown here is derived from an EMBL/GenBank/DDBJ whole genome shotgun (WGS) entry which is preliminary data.</text>
</comment>
<dbReference type="Proteomes" id="UP001172687">
    <property type="component" value="Unassembled WGS sequence"/>
</dbReference>
<sequence length="138" mass="14829">MTRRALASAVAAVTVLTPVSAPGSARADPPALRQVTYTVTTAHPVTADIYYREVAPPTWADYSHNPYLYSPKARVDLGPDTPWVLHVALADPDRWAMVSATSGRLPAEPHFRCELAVDGVVVATGEGPRGALCSVRHW</sequence>
<gene>
    <name evidence="2" type="ORF">QYF68_22375</name>
</gene>
<reference evidence="2" key="1">
    <citation type="submission" date="2023-07" db="EMBL/GenBank/DDBJ databases">
        <title>Degradation of tert-butanol by M. austroafricanum TBA100.</title>
        <authorList>
            <person name="Helbich S."/>
            <person name="Vainshtein Y."/>
        </authorList>
    </citation>
    <scope>NUCLEOTIDE SEQUENCE</scope>
    <source>
        <strain evidence="2">TBA100</strain>
    </source>
</reference>
<dbReference type="EMBL" id="JAUHTC010000075">
    <property type="protein sequence ID" value="MDN4520544.1"/>
    <property type="molecule type" value="Genomic_DNA"/>
</dbReference>
<feature type="chain" id="PRO_5045880699" description="Secreted protein" evidence="1">
    <location>
        <begin position="28"/>
        <end position="138"/>
    </location>
</feature>